<dbReference type="InterPro" id="IPR001810">
    <property type="entry name" value="F-box_dom"/>
</dbReference>
<feature type="compositionally biased region" description="Polar residues" evidence="1">
    <location>
        <begin position="244"/>
        <end position="264"/>
    </location>
</feature>
<accession>A0A1X2HYJ9</accession>
<feature type="domain" description="F-box" evidence="2">
    <location>
        <begin position="1"/>
        <end position="43"/>
    </location>
</feature>
<organism evidence="3 4">
    <name type="scientific">Absidia repens</name>
    <dbReference type="NCBI Taxonomy" id="90262"/>
    <lineage>
        <taxon>Eukaryota</taxon>
        <taxon>Fungi</taxon>
        <taxon>Fungi incertae sedis</taxon>
        <taxon>Mucoromycota</taxon>
        <taxon>Mucoromycotina</taxon>
        <taxon>Mucoromycetes</taxon>
        <taxon>Mucorales</taxon>
        <taxon>Cunninghamellaceae</taxon>
        <taxon>Absidia</taxon>
    </lineage>
</organism>
<evidence type="ECO:0000313" key="4">
    <source>
        <dbReference type="Proteomes" id="UP000193560"/>
    </source>
</evidence>
<dbReference type="InterPro" id="IPR036047">
    <property type="entry name" value="F-box-like_dom_sf"/>
</dbReference>
<comment type="caution">
    <text evidence="3">The sequence shown here is derived from an EMBL/GenBank/DDBJ whole genome shotgun (WGS) entry which is preliminary data.</text>
</comment>
<gene>
    <name evidence="3" type="ORF">BCR42DRAFT_428231</name>
</gene>
<evidence type="ECO:0000259" key="2">
    <source>
        <dbReference type="PROSITE" id="PS50181"/>
    </source>
</evidence>
<dbReference type="OrthoDB" id="2218529at2759"/>
<dbReference type="AlphaFoldDB" id="A0A1X2HYJ9"/>
<protein>
    <recommendedName>
        <fullName evidence="2">F-box domain-containing protein</fullName>
    </recommendedName>
</protein>
<proteinExistence type="predicted"/>
<feature type="region of interest" description="Disordered" evidence="1">
    <location>
        <begin position="240"/>
        <end position="264"/>
    </location>
</feature>
<dbReference type="EMBL" id="MCGE01000044">
    <property type="protein sequence ID" value="ORZ05400.1"/>
    <property type="molecule type" value="Genomic_DNA"/>
</dbReference>
<evidence type="ECO:0000313" key="3">
    <source>
        <dbReference type="EMBL" id="ORZ05400.1"/>
    </source>
</evidence>
<evidence type="ECO:0000256" key="1">
    <source>
        <dbReference type="SAM" id="MobiDB-lite"/>
    </source>
</evidence>
<name>A0A1X2HYJ9_9FUNG</name>
<sequence>MTDLPFELINHILTFADASSLYEVGHVSHALSYLSQKQVYQHHIQYASIRLWIHQPGTMIHRQIGFDLHTTPTTHHQSHAHATTAEFRYTGEPIPFDGTKPVSVDGCTIIFNHPSSLASKKHYGITYDDTPVVMDTIDSTWTMQKQGQWSMHGQLDQEGRFQPLSLSCDAHLFNPDLLDTLLQQQTIRLKERIQRKKQEQKIQHGAVAAAAAAATTTAPSLYCGLASPLKDTCSSKSFDPIGSSPATTPTSKHIHSSTLPSLFS</sequence>
<dbReference type="PROSITE" id="PS50181">
    <property type="entry name" value="FBOX"/>
    <property type="match status" value="1"/>
</dbReference>
<keyword evidence="4" id="KW-1185">Reference proteome</keyword>
<dbReference type="SUPFAM" id="SSF81383">
    <property type="entry name" value="F-box domain"/>
    <property type="match status" value="1"/>
</dbReference>
<dbReference type="Proteomes" id="UP000193560">
    <property type="component" value="Unassembled WGS sequence"/>
</dbReference>
<reference evidence="3 4" key="1">
    <citation type="submission" date="2016-07" db="EMBL/GenBank/DDBJ databases">
        <title>Pervasive Adenine N6-methylation of Active Genes in Fungi.</title>
        <authorList>
            <consortium name="DOE Joint Genome Institute"/>
            <person name="Mondo S.J."/>
            <person name="Dannebaum R.O."/>
            <person name="Kuo R.C."/>
            <person name="Labutti K."/>
            <person name="Haridas S."/>
            <person name="Kuo A."/>
            <person name="Salamov A."/>
            <person name="Ahrendt S.R."/>
            <person name="Lipzen A."/>
            <person name="Sullivan W."/>
            <person name="Andreopoulos W.B."/>
            <person name="Clum A."/>
            <person name="Lindquist E."/>
            <person name="Daum C."/>
            <person name="Ramamoorthy G.K."/>
            <person name="Gryganskyi A."/>
            <person name="Culley D."/>
            <person name="Magnuson J.K."/>
            <person name="James T.Y."/>
            <person name="O'Malley M.A."/>
            <person name="Stajich J.E."/>
            <person name="Spatafora J.W."/>
            <person name="Visel A."/>
            <person name="Grigoriev I.V."/>
        </authorList>
    </citation>
    <scope>NUCLEOTIDE SEQUENCE [LARGE SCALE GENOMIC DNA]</scope>
    <source>
        <strain evidence="3 4">NRRL 1336</strain>
    </source>
</reference>